<reference evidence="2" key="1">
    <citation type="submission" date="2020-08" db="EMBL/GenBank/DDBJ databases">
        <title>Genome public.</title>
        <authorList>
            <person name="Liu C."/>
            <person name="Sun Q."/>
        </authorList>
    </citation>
    <scope>NUCLEOTIDE SEQUENCE</scope>
    <source>
        <strain evidence="2">BX1005</strain>
    </source>
</reference>
<feature type="transmembrane region" description="Helical" evidence="1">
    <location>
        <begin position="320"/>
        <end position="337"/>
    </location>
</feature>
<evidence type="ECO:0008006" key="4">
    <source>
        <dbReference type="Google" id="ProtNLM"/>
    </source>
</evidence>
<dbReference type="EMBL" id="JACOPH010000001">
    <property type="protein sequence ID" value="MBC5712796.1"/>
    <property type="molecule type" value="Genomic_DNA"/>
</dbReference>
<keyword evidence="1" id="KW-0812">Transmembrane</keyword>
<comment type="caution">
    <text evidence="2">The sequence shown here is derived from an EMBL/GenBank/DDBJ whole genome shotgun (WGS) entry which is preliminary data.</text>
</comment>
<organism evidence="2 3">
    <name type="scientific">Roseburia zhanii</name>
    <dbReference type="NCBI Taxonomy" id="2763064"/>
    <lineage>
        <taxon>Bacteria</taxon>
        <taxon>Bacillati</taxon>
        <taxon>Bacillota</taxon>
        <taxon>Clostridia</taxon>
        <taxon>Lachnospirales</taxon>
        <taxon>Lachnospiraceae</taxon>
        <taxon>Roseburia</taxon>
    </lineage>
</organism>
<feature type="transmembrane region" description="Helical" evidence="1">
    <location>
        <begin position="12"/>
        <end position="34"/>
    </location>
</feature>
<feature type="transmembrane region" description="Helical" evidence="1">
    <location>
        <begin position="460"/>
        <end position="481"/>
    </location>
</feature>
<keyword evidence="3" id="KW-1185">Reference proteome</keyword>
<feature type="transmembrane region" description="Helical" evidence="1">
    <location>
        <begin position="635"/>
        <end position="653"/>
    </location>
</feature>
<proteinExistence type="predicted"/>
<feature type="transmembrane region" description="Helical" evidence="1">
    <location>
        <begin position="380"/>
        <end position="399"/>
    </location>
</feature>
<gene>
    <name evidence="2" type="ORF">H8S17_00995</name>
</gene>
<accession>A0A923LMA2</accession>
<keyword evidence="1" id="KW-1133">Transmembrane helix</keyword>
<protein>
    <recommendedName>
        <fullName evidence="4">O-antigen ligase domain-containing protein</fullName>
    </recommendedName>
</protein>
<dbReference type="RefSeq" id="WP_186865850.1">
    <property type="nucleotide sequence ID" value="NZ_JACOPH010000001.1"/>
</dbReference>
<evidence type="ECO:0000313" key="2">
    <source>
        <dbReference type="EMBL" id="MBC5712796.1"/>
    </source>
</evidence>
<keyword evidence="1" id="KW-0472">Membrane</keyword>
<feature type="transmembrane region" description="Helical" evidence="1">
    <location>
        <begin position="174"/>
        <end position="196"/>
    </location>
</feature>
<feature type="transmembrane region" description="Helical" evidence="1">
    <location>
        <begin position="435"/>
        <end position="453"/>
    </location>
</feature>
<evidence type="ECO:0000256" key="1">
    <source>
        <dbReference type="SAM" id="Phobius"/>
    </source>
</evidence>
<dbReference type="AlphaFoldDB" id="A0A923LMA2"/>
<feature type="transmembrane region" description="Helical" evidence="1">
    <location>
        <begin position="295"/>
        <end position="314"/>
    </location>
</feature>
<feature type="transmembrane region" description="Helical" evidence="1">
    <location>
        <begin position="263"/>
        <end position="283"/>
    </location>
</feature>
<feature type="transmembrane region" description="Helical" evidence="1">
    <location>
        <begin position="577"/>
        <end position="600"/>
    </location>
</feature>
<name>A0A923LMA2_9FIRM</name>
<feature type="transmembrane region" description="Helical" evidence="1">
    <location>
        <begin position="612"/>
        <end position="629"/>
    </location>
</feature>
<evidence type="ECO:0000313" key="3">
    <source>
        <dbReference type="Proteomes" id="UP000606720"/>
    </source>
</evidence>
<feature type="transmembrane region" description="Helical" evidence="1">
    <location>
        <begin position="238"/>
        <end position="257"/>
    </location>
</feature>
<dbReference type="Proteomes" id="UP000606720">
    <property type="component" value="Unassembled WGS sequence"/>
</dbReference>
<sequence>MGLLIDKIYWKIIWILTGLLFGIAGSLMILSGAFCADRFYDAGKVYDVEENGRKSCWNDTIHYDETTQALVVDTDTAVKNVYLLDKTGGWHDLCIRLSAMNGGELLTRLEFYDVNDVVTGSIDTVLAEGDNYIKTPADQFYRMDIVIEGQAGAAFRIDKLQFREKESLFSKSKFIIYLLPLWAGFMLLTGILYICFKKRFRKIPWYAPVEGLQKLFMYAGGNGEILHQRYSQKQKAQIRSGLFCSIFLITQICFIFQRYTNKGYRYLALICVVLLILTALLCWEKKLHILNWNNKFVTSWFLLWIISMLSDLIVEKRFAYMGYLMIFVMGFLFFMWGNMEHREWLLKDFIRGIRWSFLPNLLFCWLFRPVLPGYRYMGSWYSPGIFGLYILFVWIAFLAEMKFDYTEKPNIKHDLFSVCMLGICANMLWKTQSITSLLAAALAALIFSLKLWINRKKIRFFGIPMLLLVFFIGFTVNNYSIYHIPRMLHTEIKFSNDFYMDTATDHPFLLNVSAAEPGNNNRILYKLKTSVSLETLTSGRTLYWKAYLRDMNLFGHYYNATFWGSGHKPHNGYIAIMYRYGIFALVPYVMMILYNLIYAVRYFWENMYDDRKYAFFILADMLCCIWLLVMENLELPFGWICWYGMYLIMGVYFDGGKKEN</sequence>